<keyword evidence="2" id="KW-1185">Reference proteome</keyword>
<reference evidence="1 2" key="1">
    <citation type="submission" date="2020-09" db="EMBL/GenBank/DDBJ databases">
        <title>De no assembly of potato wild relative species, Solanum commersonii.</title>
        <authorList>
            <person name="Cho K."/>
        </authorList>
    </citation>
    <scope>NUCLEOTIDE SEQUENCE [LARGE SCALE GENOMIC DNA]</scope>
    <source>
        <strain evidence="1">LZ3.2</strain>
        <tissue evidence="1">Leaf</tissue>
    </source>
</reference>
<protein>
    <submittedName>
        <fullName evidence="1">Uncharacterized protein</fullName>
    </submittedName>
</protein>
<evidence type="ECO:0000313" key="2">
    <source>
        <dbReference type="Proteomes" id="UP000824120"/>
    </source>
</evidence>
<name>A0A9J6AF70_SOLCO</name>
<comment type="caution">
    <text evidence="1">The sequence shown here is derived from an EMBL/GenBank/DDBJ whole genome shotgun (WGS) entry which is preliminary data.</text>
</comment>
<organism evidence="1 2">
    <name type="scientific">Solanum commersonii</name>
    <name type="common">Commerson's wild potato</name>
    <name type="synonym">Commerson's nightshade</name>
    <dbReference type="NCBI Taxonomy" id="4109"/>
    <lineage>
        <taxon>Eukaryota</taxon>
        <taxon>Viridiplantae</taxon>
        <taxon>Streptophyta</taxon>
        <taxon>Embryophyta</taxon>
        <taxon>Tracheophyta</taxon>
        <taxon>Spermatophyta</taxon>
        <taxon>Magnoliopsida</taxon>
        <taxon>eudicotyledons</taxon>
        <taxon>Gunneridae</taxon>
        <taxon>Pentapetalae</taxon>
        <taxon>asterids</taxon>
        <taxon>lamiids</taxon>
        <taxon>Solanales</taxon>
        <taxon>Solanaceae</taxon>
        <taxon>Solanoideae</taxon>
        <taxon>Solaneae</taxon>
        <taxon>Solanum</taxon>
    </lineage>
</organism>
<dbReference type="AlphaFoldDB" id="A0A9J6AF70"/>
<evidence type="ECO:0000313" key="1">
    <source>
        <dbReference type="EMBL" id="KAG5623301.1"/>
    </source>
</evidence>
<sequence>MDGFRELDRKEVNLGGSNIDLHKGQVTCPSFTQVSRHALWKTWLQVMSSLTSSSSSMESRQIEHPFTDWPHFRRRQRR</sequence>
<accession>A0A9J6AF70</accession>
<proteinExistence type="predicted"/>
<gene>
    <name evidence="1" type="ORF">H5410_008519</name>
</gene>
<dbReference type="Proteomes" id="UP000824120">
    <property type="component" value="Chromosome 2"/>
</dbReference>
<dbReference type="EMBL" id="JACXVP010000002">
    <property type="protein sequence ID" value="KAG5623301.1"/>
    <property type="molecule type" value="Genomic_DNA"/>
</dbReference>